<dbReference type="PANTHER" id="PTHR33204">
    <property type="entry name" value="TRANSCRIPTIONAL REGULATOR, MARR FAMILY"/>
    <property type="match status" value="1"/>
</dbReference>
<dbReference type="PROSITE" id="PS51118">
    <property type="entry name" value="HTH_HXLR"/>
    <property type="match status" value="1"/>
</dbReference>
<protein>
    <submittedName>
        <fullName evidence="5">Transcriptional regulator</fullName>
    </submittedName>
</protein>
<organism evidence="5 6">
    <name type="scientific">Paenibacillus albiflavus</name>
    <dbReference type="NCBI Taxonomy" id="2545760"/>
    <lineage>
        <taxon>Bacteria</taxon>
        <taxon>Bacillati</taxon>
        <taxon>Bacillota</taxon>
        <taxon>Bacilli</taxon>
        <taxon>Bacillales</taxon>
        <taxon>Paenibacillaceae</taxon>
        <taxon>Paenibacillus</taxon>
    </lineage>
</organism>
<feature type="domain" description="HTH hxlR-type" evidence="4">
    <location>
        <begin position="8"/>
        <end position="105"/>
    </location>
</feature>
<evidence type="ECO:0000256" key="1">
    <source>
        <dbReference type="ARBA" id="ARBA00023015"/>
    </source>
</evidence>
<name>A0A4V2WPL8_9BACL</name>
<evidence type="ECO:0000313" key="6">
    <source>
        <dbReference type="Proteomes" id="UP000295418"/>
    </source>
</evidence>
<dbReference type="EMBL" id="SKFG01000002">
    <property type="protein sequence ID" value="TCZ79882.1"/>
    <property type="molecule type" value="Genomic_DNA"/>
</dbReference>
<dbReference type="InterPro" id="IPR011991">
    <property type="entry name" value="ArsR-like_HTH"/>
</dbReference>
<accession>A0A4V2WPL8</accession>
<dbReference type="PANTHER" id="PTHR33204:SF37">
    <property type="entry name" value="HTH-TYPE TRANSCRIPTIONAL REGULATOR YODB"/>
    <property type="match status" value="1"/>
</dbReference>
<dbReference type="RefSeq" id="WP_132416526.1">
    <property type="nucleotide sequence ID" value="NZ_SKFG01000002.1"/>
</dbReference>
<gene>
    <name evidence="5" type="ORF">E0485_03150</name>
</gene>
<dbReference type="InterPro" id="IPR002577">
    <property type="entry name" value="HTH_HxlR"/>
</dbReference>
<dbReference type="AlphaFoldDB" id="A0A4V2WPL8"/>
<dbReference type="InterPro" id="IPR036390">
    <property type="entry name" value="WH_DNA-bd_sf"/>
</dbReference>
<keyword evidence="3" id="KW-0804">Transcription</keyword>
<proteinExistence type="predicted"/>
<dbReference type="OrthoDB" id="9791143at2"/>
<keyword evidence="6" id="KW-1185">Reference proteome</keyword>
<dbReference type="InterPro" id="IPR036388">
    <property type="entry name" value="WH-like_DNA-bd_sf"/>
</dbReference>
<dbReference type="GO" id="GO:0003677">
    <property type="term" value="F:DNA binding"/>
    <property type="evidence" value="ECO:0007669"/>
    <property type="project" value="UniProtKB-KW"/>
</dbReference>
<evidence type="ECO:0000313" key="5">
    <source>
        <dbReference type="EMBL" id="TCZ79882.1"/>
    </source>
</evidence>
<keyword evidence="1" id="KW-0805">Transcription regulation</keyword>
<dbReference type="Proteomes" id="UP000295418">
    <property type="component" value="Unassembled WGS sequence"/>
</dbReference>
<evidence type="ECO:0000256" key="2">
    <source>
        <dbReference type="ARBA" id="ARBA00023125"/>
    </source>
</evidence>
<dbReference type="SUPFAM" id="SSF46785">
    <property type="entry name" value="Winged helix' DNA-binding domain"/>
    <property type="match status" value="1"/>
</dbReference>
<dbReference type="Pfam" id="PF01638">
    <property type="entry name" value="HxlR"/>
    <property type="match status" value="1"/>
</dbReference>
<dbReference type="Gene3D" id="1.10.10.10">
    <property type="entry name" value="Winged helix-like DNA-binding domain superfamily/Winged helix DNA-binding domain"/>
    <property type="match status" value="1"/>
</dbReference>
<sequence length="105" mass="11986">MSEKFPVCPVETTLQLIGDKWKVLIIRDLLDGTRRFGELKKSVGDISQKVLTTNLRAMEENGLVTRKVYAEVPPRVEYTLTETGYSLKSVLDALVHWGTEYKSRK</sequence>
<evidence type="ECO:0000259" key="4">
    <source>
        <dbReference type="PROSITE" id="PS51118"/>
    </source>
</evidence>
<comment type="caution">
    <text evidence="5">The sequence shown here is derived from an EMBL/GenBank/DDBJ whole genome shotgun (WGS) entry which is preliminary data.</text>
</comment>
<evidence type="ECO:0000256" key="3">
    <source>
        <dbReference type="ARBA" id="ARBA00023163"/>
    </source>
</evidence>
<dbReference type="CDD" id="cd00090">
    <property type="entry name" value="HTH_ARSR"/>
    <property type="match status" value="1"/>
</dbReference>
<keyword evidence="2" id="KW-0238">DNA-binding</keyword>
<reference evidence="5 6" key="1">
    <citation type="submission" date="2019-03" db="EMBL/GenBank/DDBJ databases">
        <authorList>
            <person name="Kim M.K.M."/>
        </authorList>
    </citation>
    <scope>NUCLEOTIDE SEQUENCE [LARGE SCALE GENOMIC DNA]</scope>
    <source>
        <strain evidence="5 6">18JY21-1</strain>
    </source>
</reference>